<dbReference type="Pfam" id="PF00561">
    <property type="entry name" value="Abhydrolase_1"/>
    <property type="match status" value="1"/>
</dbReference>
<dbReference type="GO" id="GO:0003824">
    <property type="term" value="F:catalytic activity"/>
    <property type="evidence" value="ECO:0007669"/>
    <property type="project" value="UniProtKB-ARBA"/>
</dbReference>
<dbReference type="InterPro" id="IPR000073">
    <property type="entry name" value="AB_hydrolase_1"/>
</dbReference>
<organism evidence="2 3">
    <name type="scientific">Conyzicola nivalis</name>
    <dbReference type="NCBI Taxonomy" id="1477021"/>
    <lineage>
        <taxon>Bacteria</taxon>
        <taxon>Bacillati</taxon>
        <taxon>Actinomycetota</taxon>
        <taxon>Actinomycetes</taxon>
        <taxon>Micrococcales</taxon>
        <taxon>Microbacteriaceae</taxon>
        <taxon>Conyzicola</taxon>
    </lineage>
</organism>
<name>A0A916WG20_9MICO</name>
<gene>
    <name evidence="2" type="ORF">GCM10010979_09810</name>
</gene>
<reference evidence="2" key="2">
    <citation type="submission" date="2020-09" db="EMBL/GenBank/DDBJ databases">
        <authorList>
            <person name="Sun Q."/>
            <person name="Zhou Y."/>
        </authorList>
    </citation>
    <scope>NUCLEOTIDE SEQUENCE</scope>
    <source>
        <strain evidence="2">CGMCC 1.12813</strain>
    </source>
</reference>
<dbReference type="EMBL" id="BMGB01000001">
    <property type="protein sequence ID" value="GGA97393.1"/>
    <property type="molecule type" value="Genomic_DNA"/>
</dbReference>
<evidence type="ECO:0000313" key="3">
    <source>
        <dbReference type="Proteomes" id="UP000606922"/>
    </source>
</evidence>
<dbReference type="SUPFAM" id="SSF53474">
    <property type="entry name" value="alpha/beta-Hydrolases"/>
    <property type="match status" value="1"/>
</dbReference>
<dbReference type="RefSeq" id="WP_188509559.1">
    <property type="nucleotide sequence ID" value="NZ_BMGB01000001.1"/>
</dbReference>
<dbReference type="Gene3D" id="3.40.50.1820">
    <property type="entry name" value="alpha/beta hydrolase"/>
    <property type="match status" value="1"/>
</dbReference>
<evidence type="ECO:0000313" key="2">
    <source>
        <dbReference type="EMBL" id="GGA97393.1"/>
    </source>
</evidence>
<dbReference type="PIRSF" id="PIRSF037442">
    <property type="entry name" value="UCP037442_abhydr"/>
    <property type="match status" value="1"/>
</dbReference>
<sequence length="284" mass="30766">MTEAGYRRIGIRSADDAETVVEAFGHTGPQMLFLPALGVPLHYYRLLLARWAELGYRVYGLELRGMPQSSTADVRANDFGYHHALALDIPAAVAAAGLDTPFVLAGHSLGGQLALLYAAAHPRDVRAVVTLASGSSHHGAFAAVAPRLKRRAQIATVRTISRTLGWFPGHRLGFGGRQPRTMMADWGFEGRHGRFVLAGSDADHEAELRALALPVLMLSLDGDPIVPRVSSDHLGARVPAADITATHVARAENEGQPFDHFRWARRTPDAVLGPVTRWLGETLR</sequence>
<dbReference type="Proteomes" id="UP000606922">
    <property type="component" value="Unassembled WGS sequence"/>
</dbReference>
<comment type="caution">
    <text evidence="2">The sequence shown here is derived from an EMBL/GenBank/DDBJ whole genome shotgun (WGS) entry which is preliminary data.</text>
</comment>
<protein>
    <recommendedName>
        <fullName evidence="1">AB hydrolase-1 domain-containing protein</fullName>
    </recommendedName>
</protein>
<proteinExistence type="predicted"/>
<feature type="domain" description="AB hydrolase-1" evidence="1">
    <location>
        <begin position="32"/>
        <end position="136"/>
    </location>
</feature>
<reference evidence="2" key="1">
    <citation type="journal article" date="2014" name="Int. J. Syst. Evol. Microbiol.">
        <title>Complete genome sequence of Corynebacterium casei LMG S-19264T (=DSM 44701T), isolated from a smear-ripened cheese.</title>
        <authorList>
            <consortium name="US DOE Joint Genome Institute (JGI-PGF)"/>
            <person name="Walter F."/>
            <person name="Albersmeier A."/>
            <person name="Kalinowski J."/>
            <person name="Ruckert C."/>
        </authorList>
    </citation>
    <scope>NUCLEOTIDE SEQUENCE</scope>
    <source>
        <strain evidence="2">CGMCC 1.12813</strain>
    </source>
</reference>
<dbReference type="AlphaFoldDB" id="A0A916WG20"/>
<accession>A0A916WG20</accession>
<keyword evidence="3" id="KW-1185">Reference proteome</keyword>
<evidence type="ECO:0000259" key="1">
    <source>
        <dbReference type="Pfam" id="PF00561"/>
    </source>
</evidence>
<dbReference type="InterPro" id="IPR029058">
    <property type="entry name" value="AB_hydrolase_fold"/>
</dbReference>
<dbReference type="InterPro" id="IPR017208">
    <property type="entry name" value="UCP037442_abhydr"/>
</dbReference>